<organism evidence="1 2">
    <name type="scientific">Escherichia coli 4.0967</name>
    <dbReference type="NCBI Taxonomy" id="869687"/>
    <lineage>
        <taxon>Bacteria</taxon>
        <taxon>Pseudomonadati</taxon>
        <taxon>Pseudomonadota</taxon>
        <taxon>Gammaproteobacteria</taxon>
        <taxon>Enterobacterales</taxon>
        <taxon>Enterobacteriaceae</taxon>
        <taxon>Escherichia</taxon>
    </lineage>
</organism>
<evidence type="ECO:0000313" key="1">
    <source>
        <dbReference type="EMBL" id="EII37528.1"/>
    </source>
</evidence>
<gene>
    <name evidence="1" type="ORF">EC40967_4459</name>
</gene>
<name>A0AAN4AHT0_ECOLX</name>
<comment type="caution">
    <text evidence="1">The sequence shown here is derived from an EMBL/GenBank/DDBJ whole genome shotgun (WGS) entry which is preliminary data.</text>
</comment>
<dbReference type="AlphaFoldDB" id="A0AAN4AHT0"/>
<dbReference type="EMBL" id="AFAA02000007">
    <property type="protein sequence ID" value="EII37528.1"/>
    <property type="molecule type" value="Genomic_DNA"/>
</dbReference>
<evidence type="ECO:0000313" key="2">
    <source>
        <dbReference type="Proteomes" id="UP000003866"/>
    </source>
</evidence>
<accession>A0AAN4AHT0</accession>
<sequence length="43" mass="5080">MPESEKDRIISELSEKKRNFDKLLDELMAVKASRMPIDKDENE</sequence>
<reference evidence="1 2" key="1">
    <citation type="submission" date="2011-12" db="EMBL/GenBank/DDBJ databases">
        <authorList>
            <person name="Brinkac L."/>
            <person name="Radune D."/>
            <person name="Sanka R."/>
            <person name="Selengut J."/>
            <person name="DebRoy C."/>
            <person name="Feng P."/>
            <person name="Fratamico P.M."/>
            <person name="Kapur V."/>
            <person name="Kariyawasam S."/>
            <person name="Losada L."/>
            <person name="Nierman W.C."/>
            <person name="Nelson K."/>
        </authorList>
    </citation>
    <scope>NUCLEOTIDE SEQUENCE [LARGE SCALE GENOMIC DNA]</scope>
    <source>
        <strain evidence="1 2">4.0967</strain>
    </source>
</reference>
<dbReference type="Proteomes" id="UP000003866">
    <property type="component" value="Unassembled WGS sequence"/>
</dbReference>
<proteinExistence type="predicted"/>
<protein>
    <submittedName>
        <fullName evidence="1">Transcriptional repressor DicA family protein</fullName>
    </submittedName>
</protein>